<evidence type="ECO:0000256" key="6">
    <source>
        <dbReference type="ARBA" id="ARBA00023170"/>
    </source>
</evidence>
<evidence type="ECO:0000256" key="3">
    <source>
        <dbReference type="ARBA" id="ARBA00022692"/>
    </source>
</evidence>
<feature type="transmembrane region" description="Helical" evidence="7">
    <location>
        <begin position="201"/>
        <end position="219"/>
    </location>
</feature>
<evidence type="ECO:0000259" key="8">
    <source>
        <dbReference type="PROSITE" id="PS50262"/>
    </source>
</evidence>
<keyword evidence="2" id="KW-1003">Cell membrane</keyword>
<evidence type="ECO:0000256" key="2">
    <source>
        <dbReference type="ARBA" id="ARBA00022475"/>
    </source>
</evidence>
<dbReference type="InterPro" id="IPR000276">
    <property type="entry name" value="GPCR_Rhodpsn"/>
</dbReference>
<dbReference type="WBParaSite" id="ALUE_0000611501-mRNA-1">
    <property type="protein sequence ID" value="ALUE_0000611501-mRNA-1"/>
    <property type="gene ID" value="ALUE_0000611501"/>
</dbReference>
<dbReference type="GO" id="GO:0042277">
    <property type="term" value="F:peptide binding"/>
    <property type="evidence" value="ECO:0007669"/>
    <property type="project" value="TreeGrafter"/>
</dbReference>
<feature type="domain" description="G-protein coupled receptors family 1 profile" evidence="8">
    <location>
        <begin position="86"/>
        <end position="457"/>
    </location>
</feature>
<keyword evidence="3 7" id="KW-0812">Transmembrane</keyword>
<accession>A0A0M3HTT8</accession>
<protein>
    <submittedName>
        <fullName evidence="10">G_PROTEIN_RECEP_F1_2 domain-containing protein</fullName>
    </submittedName>
</protein>
<dbReference type="SUPFAM" id="SSF81321">
    <property type="entry name" value="Family A G protein-coupled receptor-like"/>
    <property type="match status" value="1"/>
</dbReference>
<comment type="subcellular location">
    <subcellularLocation>
        <location evidence="1">Cell membrane</location>
        <topology evidence="1">Multi-pass membrane protein</topology>
    </subcellularLocation>
</comment>
<evidence type="ECO:0000313" key="9">
    <source>
        <dbReference type="Proteomes" id="UP000036681"/>
    </source>
</evidence>
<keyword evidence="5 7" id="KW-0472">Membrane</keyword>
<keyword evidence="4 7" id="KW-1133">Transmembrane helix</keyword>
<dbReference type="Gene3D" id="1.20.1070.10">
    <property type="entry name" value="Rhodopsin 7-helix transmembrane proteins"/>
    <property type="match status" value="1"/>
</dbReference>
<feature type="transmembrane region" description="Helical" evidence="7">
    <location>
        <begin position="437"/>
        <end position="460"/>
    </location>
</feature>
<keyword evidence="9" id="KW-1185">Reference proteome</keyword>
<dbReference type="AlphaFoldDB" id="A0A0M3HTT8"/>
<dbReference type="PANTHER" id="PTHR24241">
    <property type="entry name" value="NEUROPEPTIDE RECEPTOR-RELATED G-PROTEIN COUPLED RECEPTOR"/>
    <property type="match status" value="1"/>
</dbReference>
<evidence type="ECO:0000313" key="10">
    <source>
        <dbReference type="WBParaSite" id="ALUE_0000611501-mRNA-1"/>
    </source>
</evidence>
<feature type="transmembrane region" description="Helical" evidence="7">
    <location>
        <begin position="127"/>
        <end position="146"/>
    </location>
</feature>
<dbReference type="GO" id="GO:0032870">
    <property type="term" value="P:cellular response to hormone stimulus"/>
    <property type="evidence" value="ECO:0007669"/>
    <property type="project" value="TreeGrafter"/>
</dbReference>
<dbReference type="InterPro" id="IPR017452">
    <property type="entry name" value="GPCR_Rhodpsn_7TM"/>
</dbReference>
<organism evidence="9 10">
    <name type="scientific">Ascaris lumbricoides</name>
    <name type="common">Giant roundworm</name>
    <dbReference type="NCBI Taxonomy" id="6252"/>
    <lineage>
        <taxon>Eukaryota</taxon>
        <taxon>Metazoa</taxon>
        <taxon>Ecdysozoa</taxon>
        <taxon>Nematoda</taxon>
        <taxon>Chromadorea</taxon>
        <taxon>Rhabditida</taxon>
        <taxon>Spirurina</taxon>
        <taxon>Ascaridomorpha</taxon>
        <taxon>Ascaridoidea</taxon>
        <taxon>Ascarididae</taxon>
        <taxon>Ascaris</taxon>
    </lineage>
</organism>
<feature type="transmembrane region" description="Helical" evidence="7">
    <location>
        <begin position="85"/>
        <end position="106"/>
    </location>
</feature>
<feature type="transmembrane region" description="Helical" evidence="7">
    <location>
        <begin position="263"/>
        <end position="293"/>
    </location>
</feature>
<proteinExistence type="predicted"/>
<dbReference type="GO" id="GO:0004930">
    <property type="term" value="F:G protein-coupled receptor activity"/>
    <property type="evidence" value="ECO:0007669"/>
    <property type="project" value="InterPro"/>
</dbReference>
<dbReference type="GO" id="GO:0005886">
    <property type="term" value="C:plasma membrane"/>
    <property type="evidence" value="ECO:0007669"/>
    <property type="project" value="UniProtKB-SubCell"/>
</dbReference>
<dbReference type="PRINTS" id="PR00237">
    <property type="entry name" value="GPCRRHODOPSN"/>
</dbReference>
<dbReference type="Proteomes" id="UP000036681">
    <property type="component" value="Unplaced"/>
</dbReference>
<dbReference type="PROSITE" id="PS50262">
    <property type="entry name" value="G_PROTEIN_RECEP_F1_2"/>
    <property type="match status" value="1"/>
</dbReference>
<reference evidence="10" key="1">
    <citation type="submission" date="2017-02" db="UniProtKB">
        <authorList>
            <consortium name="WormBaseParasite"/>
        </authorList>
    </citation>
    <scope>IDENTIFICATION</scope>
</reference>
<sequence length="472" mass="53869">MVARRRFIFAALNFWIISYENISTQYDSAPIYDTISTPKSISKRFETFRVLSFFDCGIKYIQLHEHNSRMDDQPPEPIASDYVELGTLLILFIIGGPINLAAYTQIAERPSATRLDILKRHLNYSDLLVLFVYVPSRACWLLTYDWRGGNFLCKLVKFLHTFAFQISSNVIVCIALDRLLSVISPTHRSPEKAQRRTKGMLITAWFAALLISTPQFAVWKTFLAFEELNWSQCMQIWEIIRVEQALLNTSVIVPRQLMDQENVYVIVHMMLIFWVPATIVMICYIIVSCWVYLNSRPSVLGATMASRSVRHEMTTCHTAIETEWRPLKSILKGANGCVADDEISPMKPQILINDKAMRPTLNRGSLSSANNRSSATGYGPSSYMGNSQSYNTKITRSRALRVSFLLVAAYIICWLPYNGLSLYQFVDPAGFVEAHANKVYCLHSIMVFNSVINPYLYGLFGSLMVRRRNDFG</sequence>
<evidence type="ECO:0000256" key="5">
    <source>
        <dbReference type="ARBA" id="ARBA00023136"/>
    </source>
</evidence>
<evidence type="ECO:0000256" key="4">
    <source>
        <dbReference type="ARBA" id="ARBA00022989"/>
    </source>
</evidence>
<feature type="transmembrane region" description="Helical" evidence="7">
    <location>
        <begin position="158"/>
        <end position="180"/>
    </location>
</feature>
<dbReference type="PANTHER" id="PTHR24241:SF59">
    <property type="entry name" value="ADIPOKINETIC HORMONE RECEPTOR, ISOFORM C"/>
    <property type="match status" value="1"/>
</dbReference>
<feature type="transmembrane region" description="Helical" evidence="7">
    <location>
        <begin position="399"/>
        <end position="417"/>
    </location>
</feature>
<name>A0A0M3HTT8_ASCLU</name>
<keyword evidence="6" id="KW-0675">Receptor</keyword>
<evidence type="ECO:0000256" key="7">
    <source>
        <dbReference type="SAM" id="Phobius"/>
    </source>
</evidence>
<dbReference type="Pfam" id="PF00001">
    <property type="entry name" value="7tm_1"/>
    <property type="match status" value="1"/>
</dbReference>
<evidence type="ECO:0000256" key="1">
    <source>
        <dbReference type="ARBA" id="ARBA00004651"/>
    </source>
</evidence>